<accession>A0ABR0MMS1</accession>
<evidence type="ECO:0000313" key="2">
    <source>
        <dbReference type="EMBL" id="KAK5775284.1"/>
    </source>
</evidence>
<sequence>MARTRASVKKATKPVEEHSSSATIVCESESSMPMEKKELGIRLSQQQDLRKQVSRTISKLKWETFGAHPGSNSPSLDATKINDLYNTKVDVDEHSKKGIVPRDDEEVLENKVSTNEVSIERMTRGKDTPTMKEAETSKIRKGKTKAESKGTNLTAETSLLCKMKDIEKLANSISNKQIRLVATIEDMIDSLIEGDVIAGQEAPAIEEDIVVEKEDVHVEVVNEKAEEENIATEAARKIC</sequence>
<organism evidence="2 3">
    <name type="scientific">Gossypium arboreum</name>
    <name type="common">Tree cotton</name>
    <name type="synonym">Gossypium nanking</name>
    <dbReference type="NCBI Taxonomy" id="29729"/>
    <lineage>
        <taxon>Eukaryota</taxon>
        <taxon>Viridiplantae</taxon>
        <taxon>Streptophyta</taxon>
        <taxon>Embryophyta</taxon>
        <taxon>Tracheophyta</taxon>
        <taxon>Spermatophyta</taxon>
        <taxon>Magnoliopsida</taxon>
        <taxon>eudicotyledons</taxon>
        <taxon>Gunneridae</taxon>
        <taxon>Pentapetalae</taxon>
        <taxon>rosids</taxon>
        <taxon>malvids</taxon>
        <taxon>Malvales</taxon>
        <taxon>Malvaceae</taxon>
        <taxon>Malvoideae</taxon>
        <taxon>Gossypium</taxon>
    </lineage>
</organism>
<evidence type="ECO:0000313" key="3">
    <source>
        <dbReference type="Proteomes" id="UP001358586"/>
    </source>
</evidence>
<feature type="compositionally biased region" description="Basic residues" evidence="1">
    <location>
        <begin position="1"/>
        <end position="12"/>
    </location>
</feature>
<name>A0ABR0MMS1_GOSAR</name>
<gene>
    <name evidence="2" type="ORF">PVK06_043157</name>
</gene>
<feature type="region of interest" description="Disordered" evidence="1">
    <location>
        <begin position="1"/>
        <end position="33"/>
    </location>
</feature>
<keyword evidence="3" id="KW-1185">Reference proteome</keyword>
<reference evidence="2 3" key="1">
    <citation type="submission" date="2023-03" db="EMBL/GenBank/DDBJ databases">
        <title>WGS of Gossypium arboreum.</title>
        <authorList>
            <person name="Yu D."/>
        </authorList>
    </citation>
    <scope>NUCLEOTIDE SEQUENCE [LARGE SCALE GENOMIC DNA]</scope>
    <source>
        <tissue evidence="2">Leaf</tissue>
    </source>
</reference>
<feature type="compositionally biased region" description="Basic and acidic residues" evidence="1">
    <location>
        <begin position="122"/>
        <end position="148"/>
    </location>
</feature>
<feature type="region of interest" description="Disordered" evidence="1">
    <location>
        <begin position="122"/>
        <end position="150"/>
    </location>
</feature>
<comment type="caution">
    <text evidence="2">The sequence shown here is derived from an EMBL/GenBank/DDBJ whole genome shotgun (WGS) entry which is preliminary data.</text>
</comment>
<dbReference type="EMBL" id="JARKNE010000012">
    <property type="protein sequence ID" value="KAK5775284.1"/>
    <property type="molecule type" value="Genomic_DNA"/>
</dbReference>
<protein>
    <submittedName>
        <fullName evidence="2">Uncharacterized protein</fullName>
    </submittedName>
</protein>
<evidence type="ECO:0000256" key="1">
    <source>
        <dbReference type="SAM" id="MobiDB-lite"/>
    </source>
</evidence>
<proteinExistence type="predicted"/>
<dbReference type="Proteomes" id="UP001358586">
    <property type="component" value="Chromosome 12"/>
</dbReference>